<feature type="domain" description="HTH cro/C1-type" evidence="1">
    <location>
        <begin position="7"/>
        <end position="28"/>
    </location>
</feature>
<sequence>MIELKNLKKLRERAGLNQTELAAKLGVDADSPLYSKSCSRPNTTF</sequence>
<dbReference type="EMBL" id="BARU01044518">
    <property type="protein sequence ID" value="GAH78555.1"/>
    <property type="molecule type" value="Genomic_DNA"/>
</dbReference>
<dbReference type="Gene3D" id="1.10.260.40">
    <property type="entry name" value="lambda repressor-like DNA-binding domains"/>
    <property type="match status" value="1"/>
</dbReference>
<reference evidence="2" key="1">
    <citation type="journal article" date="2014" name="Front. Microbiol.">
        <title>High frequency of phylogenetically diverse reductive dehalogenase-homologous genes in deep subseafloor sedimentary metagenomes.</title>
        <authorList>
            <person name="Kawai M."/>
            <person name="Futagami T."/>
            <person name="Toyoda A."/>
            <person name="Takaki Y."/>
            <person name="Nishi S."/>
            <person name="Hori S."/>
            <person name="Arai W."/>
            <person name="Tsubouchi T."/>
            <person name="Morono Y."/>
            <person name="Uchiyama I."/>
            <person name="Ito T."/>
            <person name="Fujiyama A."/>
            <person name="Inagaki F."/>
            <person name="Takami H."/>
        </authorList>
    </citation>
    <scope>NUCLEOTIDE SEQUENCE</scope>
    <source>
        <strain evidence="2">Expedition CK06-06</strain>
    </source>
</reference>
<proteinExistence type="predicted"/>
<evidence type="ECO:0000259" key="1">
    <source>
        <dbReference type="PROSITE" id="PS50943"/>
    </source>
</evidence>
<gene>
    <name evidence="2" type="ORF">S03H2_67867</name>
</gene>
<evidence type="ECO:0000313" key="2">
    <source>
        <dbReference type="EMBL" id="GAH78555.1"/>
    </source>
</evidence>
<dbReference type="InterPro" id="IPR010982">
    <property type="entry name" value="Lambda_DNA-bd_dom_sf"/>
</dbReference>
<accession>X1JAN2</accession>
<name>X1JAN2_9ZZZZ</name>
<comment type="caution">
    <text evidence="2">The sequence shown here is derived from an EMBL/GenBank/DDBJ whole genome shotgun (WGS) entry which is preliminary data.</text>
</comment>
<dbReference type="GO" id="GO:0003677">
    <property type="term" value="F:DNA binding"/>
    <property type="evidence" value="ECO:0007669"/>
    <property type="project" value="InterPro"/>
</dbReference>
<dbReference type="Pfam" id="PF01381">
    <property type="entry name" value="HTH_3"/>
    <property type="match status" value="1"/>
</dbReference>
<dbReference type="SUPFAM" id="SSF47413">
    <property type="entry name" value="lambda repressor-like DNA-binding domains"/>
    <property type="match status" value="1"/>
</dbReference>
<dbReference type="AlphaFoldDB" id="X1JAN2"/>
<dbReference type="PROSITE" id="PS50943">
    <property type="entry name" value="HTH_CROC1"/>
    <property type="match status" value="1"/>
</dbReference>
<dbReference type="CDD" id="cd00093">
    <property type="entry name" value="HTH_XRE"/>
    <property type="match status" value="1"/>
</dbReference>
<dbReference type="InterPro" id="IPR001387">
    <property type="entry name" value="Cro/C1-type_HTH"/>
</dbReference>
<feature type="non-terminal residue" evidence="2">
    <location>
        <position position="45"/>
    </location>
</feature>
<organism evidence="2">
    <name type="scientific">marine sediment metagenome</name>
    <dbReference type="NCBI Taxonomy" id="412755"/>
    <lineage>
        <taxon>unclassified sequences</taxon>
        <taxon>metagenomes</taxon>
        <taxon>ecological metagenomes</taxon>
    </lineage>
</organism>
<protein>
    <recommendedName>
        <fullName evidence="1">HTH cro/C1-type domain-containing protein</fullName>
    </recommendedName>
</protein>